<dbReference type="PROSITE" id="PS50082">
    <property type="entry name" value="WD_REPEATS_2"/>
    <property type="match status" value="5"/>
</dbReference>
<keyword evidence="2 4" id="KW-0853">WD repeat</keyword>
<dbReference type="InterPro" id="IPR037588">
    <property type="entry name" value="MLST8"/>
</dbReference>
<comment type="similarity">
    <text evidence="1">Belongs to the WD repeat LST8 family.</text>
</comment>
<dbReference type="GO" id="GO:0031932">
    <property type="term" value="C:TORC2 complex"/>
    <property type="evidence" value="ECO:0007669"/>
    <property type="project" value="InterPro"/>
</dbReference>
<feature type="repeat" description="WD" evidence="4">
    <location>
        <begin position="132"/>
        <end position="173"/>
    </location>
</feature>
<evidence type="ECO:0000313" key="7">
    <source>
        <dbReference type="Proteomes" id="UP000193411"/>
    </source>
</evidence>
<dbReference type="SUPFAM" id="SSF50978">
    <property type="entry name" value="WD40 repeat-like"/>
    <property type="match status" value="1"/>
</dbReference>
<dbReference type="GO" id="GO:0031931">
    <property type="term" value="C:TORC1 complex"/>
    <property type="evidence" value="ECO:0007669"/>
    <property type="project" value="InterPro"/>
</dbReference>
<organism evidence="6 7">
    <name type="scientific">Catenaria anguillulae PL171</name>
    <dbReference type="NCBI Taxonomy" id="765915"/>
    <lineage>
        <taxon>Eukaryota</taxon>
        <taxon>Fungi</taxon>
        <taxon>Fungi incertae sedis</taxon>
        <taxon>Blastocladiomycota</taxon>
        <taxon>Blastocladiomycetes</taxon>
        <taxon>Blastocladiales</taxon>
        <taxon>Catenariaceae</taxon>
        <taxon>Catenaria</taxon>
    </lineage>
</organism>
<evidence type="ECO:0000256" key="5">
    <source>
        <dbReference type="SAM" id="MobiDB-lite"/>
    </source>
</evidence>
<dbReference type="CDD" id="cd00200">
    <property type="entry name" value="WD40"/>
    <property type="match status" value="1"/>
</dbReference>
<dbReference type="InterPro" id="IPR036322">
    <property type="entry name" value="WD40_repeat_dom_sf"/>
</dbReference>
<evidence type="ECO:0000313" key="6">
    <source>
        <dbReference type="EMBL" id="ORZ40119.1"/>
    </source>
</evidence>
<comment type="caution">
    <text evidence="6">The sequence shown here is derived from an EMBL/GenBank/DDBJ whole genome shotgun (WGS) entry which is preliminary data.</text>
</comment>
<dbReference type="InterPro" id="IPR015943">
    <property type="entry name" value="WD40/YVTN_repeat-like_dom_sf"/>
</dbReference>
<evidence type="ECO:0000256" key="4">
    <source>
        <dbReference type="PROSITE-ProRule" id="PRU00221"/>
    </source>
</evidence>
<dbReference type="Gene3D" id="2.130.10.10">
    <property type="entry name" value="YVTN repeat-like/Quinoprotein amine dehydrogenase"/>
    <property type="match status" value="1"/>
</dbReference>
<dbReference type="Pfam" id="PF00400">
    <property type="entry name" value="WD40"/>
    <property type="match status" value="6"/>
</dbReference>
<keyword evidence="7" id="KW-1185">Reference proteome</keyword>
<feature type="repeat" description="WD" evidence="4">
    <location>
        <begin position="263"/>
        <end position="297"/>
    </location>
</feature>
<dbReference type="GO" id="GO:0031929">
    <property type="term" value="P:TOR signaling"/>
    <property type="evidence" value="ECO:0007669"/>
    <property type="project" value="InterPro"/>
</dbReference>
<dbReference type="InterPro" id="IPR020472">
    <property type="entry name" value="WD40_PAC1"/>
</dbReference>
<dbReference type="OrthoDB" id="400at2759"/>
<feature type="repeat" description="WD" evidence="4">
    <location>
        <begin position="219"/>
        <end position="260"/>
    </location>
</feature>
<feature type="repeat" description="WD" evidence="4">
    <location>
        <begin position="91"/>
        <end position="132"/>
    </location>
</feature>
<evidence type="ECO:0000256" key="2">
    <source>
        <dbReference type="ARBA" id="ARBA00022574"/>
    </source>
</evidence>
<dbReference type="STRING" id="765915.A0A1Y2I049"/>
<proteinExistence type="inferred from homology"/>
<feature type="repeat" description="WD" evidence="4">
    <location>
        <begin position="1"/>
        <end position="31"/>
    </location>
</feature>
<dbReference type="PRINTS" id="PR00320">
    <property type="entry name" value="GPROTEINBRPT"/>
</dbReference>
<dbReference type="EMBL" id="MCFL01000004">
    <property type="protein sequence ID" value="ORZ40119.1"/>
    <property type="molecule type" value="Genomic_DNA"/>
</dbReference>
<dbReference type="InterPro" id="IPR001680">
    <property type="entry name" value="WD40_rpt"/>
</dbReference>
<dbReference type="PANTHER" id="PTHR19842">
    <property type="entry name" value="G BETA-LIKE PROTEIN GBL"/>
    <property type="match status" value="1"/>
</dbReference>
<dbReference type="AlphaFoldDB" id="A0A1Y2I049"/>
<gene>
    <name evidence="6" type="ORF">BCR44DRAFT_1492585</name>
</gene>
<sequence length="297" mass="32594">MTAAESVILVTGGYDHTIRFWEALSGACVRTIQHTESQVNKLTISPDKRFVIAAGNPHVRFYDIQTSSSSAPGSQPSANASAASSTPVMSFDGHTGNVTGVQFSSDGRWFATCGEDKTVKLWDLRSPTPTREYEHHAPVTDVQIHPNQAELVTCDQAGTVKVWDLFANTCTHQLLPEEDVAMRSVAISADGATLIAGNNKGNCYIWKWIKSELRPIKQLLAHKKYLLKCIMSPDATKFVTCSADSTVKVWDANDDAFTLTRTLVGHQRWVWDCSFSADSAYLVTASSDHSARLKPRS</sequence>
<name>A0A1Y2I049_9FUNG</name>
<protein>
    <submittedName>
        <fullName evidence="6">WD repeat-containing protein wat1</fullName>
    </submittedName>
</protein>
<dbReference type="SMART" id="SM00320">
    <property type="entry name" value="WD40"/>
    <property type="match status" value="6"/>
</dbReference>
<dbReference type="GO" id="GO:0032956">
    <property type="term" value="P:regulation of actin cytoskeleton organization"/>
    <property type="evidence" value="ECO:0007669"/>
    <property type="project" value="TreeGrafter"/>
</dbReference>
<evidence type="ECO:0000256" key="3">
    <source>
        <dbReference type="ARBA" id="ARBA00022737"/>
    </source>
</evidence>
<evidence type="ECO:0000256" key="1">
    <source>
        <dbReference type="ARBA" id="ARBA00009890"/>
    </source>
</evidence>
<dbReference type="PROSITE" id="PS50294">
    <property type="entry name" value="WD_REPEATS_REGION"/>
    <property type="match status" value="4"/>
</dbReference>
<accession>A0A1Y2I049</accession>
<dbReference type="PANTHER" id="PTHR19842:SF0">
    <property type="entry name" value="TARGET OF RAPAMYCIN COMPLEX SUBUNIT LST8"/>
    <property type="match status" value="1"/>
</dbReference>
<feature type="region of interest" description="Disordered" evidence="5">
    <location>
        <begin position="65"/>
        <end position="87"/>
    </location>
</feature>
<reference evidence="6 7" key="1">
    <citation type="submission" date="2016-07" db="EMBL/GenBank/DDBJ databases">
        <title>Pervasive Adenine N6-methylation of Active Genes in Fungi.</title>
        <authorList>
            <consortium name="DOE Joint Genome Institute"/>
            <person name="Mondo S.J."/>
            <person name="Dannebaum R.O."/>
            <person name="Kuo R.C."/>
            <person name="Labutti K."/>
            <person name="Haridas S."/>
            <person name="Kuo A."/>
            <person name="Salamov A."/>
            <person name="Ahrendt S.R."/>
            <person name="Lipzen A."/>
            <person name="Sullivan W."/>
            <person name="Andreopoulos W.B."/>
            <person name="Clum A."/>
            <person name="Lindquist E."/>
            <person name="Daum C."/>
            <person name="Ramamoorthy G.K."/>
            <person name="Gryganskyi A."/>
            <person name="Culley D."/>
            <person name="Magnuson J.K."/>
            <person name="James T.Y."/>
            <person name="O'Malley M.A."/>
            <person name="Stajich J.E."/>
            <person name="Spatafora J.W."/>
            <person name="Visel A."/>
            <person name="Grigoriev I.V."/>
        </authorList>
    </citation>
    <scope>NUCLEOTIDE SEQUENCE [LARGE SCALE GENOMIC DNA]</scope>
    <source>
        <strain evidence="6 7">PL171</strain>
    </source>
</reference>
<feature type="compositionally biased region" description="Low complexity" evidence="5">
    <location>
        <begin position="67"/>
        <end position="85"/>
    </location>
</feature>
<dbReference type="Proteomes" id="UP000193411">
    <property type="component" value="Unassembled WGS sequence"/>
</dbReference>
<keyword evidence="3" id="KW-0677">Repeat</keyword>